<evidence type="ECO:0000313" key="3">
    <source>
        <dbReference type="EMBL" id="CAL5130286.1"/>
    </source>
</evidence>
<dbReference type="EMBL" id="CAXLJL010000059">
    <property type="protein sequence ID" value="CAL5130286.1"/>
    <property type="molecule type" value="Genomic_DNA"/>
</dbReference>
<comment type="caution">
    <text evidence="3">The sequence shown here is derived from an EMBL/GenBank/DDBJ whole genome shotgun (WGS) entry which is preliminary data.</text>
</comment>
<protein>
    <submittedName>
        <fullName evidence="3">Uncharacterized protein</fullName>
    </submittedName>
</protein>
<keyword evidence="2" id="KW-0732">Signal</keyword>
<feature type="compositionally biased region" description="Low complexity" evidence="1">
    <location>
        <begin position="223"/>
        <end position="271"/>
    </location>
</feature>
<feature type="region of interest" description="Disordered" evidence="1">
    <location>
        <begin position="151"/>
        <end position="271"/>
    </location>
</feature>
<feature type="chain" id="PRO_5043774646" evidence="2">
    <location>
        <begin position="24"/>
        <end position="297"/>
    </location>
</feature>
<proteinExistence type="predicted"/>
<gene>
    <name evidence="3" type="ORF">CDAUBV1_LOCUS1698</name>
</gene>
<dbReference type="Proteomes" id="UP001497525">
    <property type="component" value="Unassembled WGS sequence"/>
</dbReference>
<feature type="signal peptide" evidence="2">
    <location>
        <begin position="1"/>
        <end position="23"/>
    </location>
</feature>
<evidence type="ECO:0000256" key="1">
    <source>
        <dbReference type="SAM" id="MobiDB-lite"/>
    </source>
</evidence>
<reference evidence="3" key="1">
    <citation type="submission" date="2024-06" db="EMBL/GenBank/DDBJ databases">
        <authorList>
            <person name="Liu X."/>
            <person name="Lenzi L."/>
            <person name="Haldenby T S."/>
            <person name="Uol C."/>
        </authorList>
    </citation>
    <scope>NUCLEOTIDE SEQUENCE</scope>
</reference>
<accession>A0AAV2T1R8</accession>
<evidence type="ECO:0000256" key="2">
    <source>
        <dbReference type="SAM" id="SignalP"/>
    </source>
</evidence>
<sequence>MRSYVTGILFVASVLHLAQTVNGQDTSYYVPMFVWLTARTTWKQEYADIYTEDFRKLEYQMCQKVRQAVHENSIISEAYIGCEFEEFAREGNIWGKMKLEFHKDKYEQSGMTAGFLETYLNDNTDSQYFAGFYNTDKSESISDFAASRLKAAQRTSSTSTVTTEEATTTTSTTTTSTTTPATTTTTTTPSPTTTATTTTATTTTTTTETTSTTPLTTRERTTEPTTTTSTTTTSTTTPATTTTTTTPSPTTTATTTTATTTTTTTETTSTSKRPILRYCTARICSCGCPKRIESRVL</sequence>
<feature type="compositionally biased region" description="Low complexity" evidence="1">
    <location>
        <begin position="155"/>
        <end position="216"/>
    </location>
</feature>
<organism evidence="3 4">
    <name type="scientific">Calicophoron daubneyi</name>
    <name type="common">Rumen fluke</name>
    <name type="synonym">Paramphistomum daubneyi</name>
    <dbReference type="NCBI Taxonomy" id="300641"/>
    <lineage>
        <taxon>Eukaryota</taxon>
        <taxon>Metazoa</taxon>
        <taxon>Spiralia</taxon>
        <taxon>Lophotrochozoa</taxon>
        <taxon>Platyhelminthes</taxon>
        <taxon>Trematoda</taxon>
        <taxon>Digenea</taxon>
        <taxon>Plagiorchiida</taxon>
        <taxon>Pronocephalata</taxon>
        <taxon>Paramphistomoidea</taxon>
        <taxon>Paramphistomidae</taxon>
        <taxon>Calicophoron</taxon>
    </lineage>
</organism>
<evidence type="ECO:0000313" key="4">
    <source>
        <dbReference type="Proteomes" id="UP001497525"/>
    </source>
</evidence>
<dbReference type="AlphaFoldDB" id="A0AAV2T1R8"/>
<name>A0AAV2T1R8_CALDB</name>